<accession>A0ABW9ZSK5</accession>
<gene>
    <name evidence="1" type="ORF">GWC95_09210</name>
</gene>
<dbReference type="CDD" id="cd00865">
    <property type="entry name" value="PEBP_bact_arch"/>
    <property type="match status" value="1"/>
</dbReference>
<protein>
    <submittedName>
        <fullName evidence="1">YbhB/YbcL family Raf kinase inhibitor-like protein</fullName>
    </submittedName>
</protein>
<dbReference type="RefSeq" id="WP_161818408.1">
    <property type="nucleotide sequence ID" value="NZ_JAACJS010000012.1"/>
</dbReference>
<dbReference type="GO" id="GO:0004860">
    <property type="term" value="F:protein kinase inhibitor activity"/>
    <property type="evidence" value="ECO:0007669"/>
    <property type="project" value="UniProtKB-KW"/>
</dbReference>
<dbReference type="Proteomes" id="UP000753802">
    <property type="component" value="Unassembled WGS sequence"/>
</dbReference>
<dbReference type="PANTHER" id="PTHR30289:SF1">
    <property type="entry name" value="PEBP (PHOSPHATIDYLETHANOLAMINE-BINDING PROTEIN) FAMILY PROTEIN"/>
    <property type="match status" value="1"/>
</dbReference>
<evidence type="ECO:0000313" key="1">
    <source>
        <dbReference type="EMBL" id="NCI50099.1"/>
    </source>
</evidence>
<sequence>MDSKERGHLVVTSPVFDHEGEIPSRYTCDGDNINPPLVIDQIPKDAVSLAIIMEDPDAPDGTFVHWLCWNIPPKPGISENANPGINGVNGKGKTGYHGPCPPSGTHRYFFYVYALDTAFDLSPQTDKEVFFSLIEPHILAEGTLLGLYGQFSNAEKREHQLEAH</sequence>
<evidence type="ECO:0000313" key="2">
    <source>
        <dbReference type="Proteomes" id="UP000753802"/>
    </source>
</evidence>
<keyword evidence="1" id="KW-0649">Protein kinase inhibitor</keyword>
<proteinExistence type="predicted"/>
<organism evidence="1 2">
    <name type="scientific">Sediminibacterium roseum</name>
    <dbReference type="NCBI Taxonomy" id="1978412"/>
    <lineage>
        <taxon>Bacteria</taxon>
        <taxon>Pseudomonadati</taxon>
        <taxon>Bacteroidota</taxon>
        <taxon>Chitinophagia</taxon>
        <taxon>Chitinophagales</taxon>
        <taxon>Chitinophagaceae</taxon>
        <taxon>Sediminibacterium</taxon>
    </lineage>
</organism>
<dbReference type="InterPro" id="IPR005247">
    <property type="entry name" value="YbhB_YbcL/LppC-like"/>
</dbReference>
<dbReference type="EMBL" id="JAACJS010000012">
    <property type="protein sequence ID" value="NCI50099.1"/>
    <property type="molecule type" value="Genomic_DNA"/>
</dbReference>
<reference evidence="1 2" key="1">
    <citation type="submission" date="2020-01" db="EMBL/GenBank/DDBJ databases">
        <title>Genome analysis.</title>
        <authorList>
            <person name="Wu S."/>
            <person name="Wang G."/>
        </authorList>
    </citation>
    <scope>NUCLEOTIDE SEQUENCE [LARGE SCALE GENOMIC DNA]</scope>
    <source>
        <strain evidence="1 2">SYL130</strain>
    </source>
</reference>
<dbReference type="SUPFAM" id="SSF49777">
    <property type="entry name" value="PEBP-like"/>
    <property type="match status" value="1"/>
</dbReference>
<dbReference type="Pfam" id="PF01161">
    <property type="entry name" value="PBP"/>
    <property type="match status" value="1"/>
</dbReference>
<dbReference type="PANTHER" id="PTHR30289">
    <property type="entry name" value="UNCHARACTERIZED PROTEIN YBCL-RELATED"/>
    <property type="match status" value="1"/>
</dbReference>
<dbReference type="Gene3D" id="3.90.280.10">
    <property type="entry name" value="PEBP-like"/>
    <property type="match status" value="1"/>
</dbReference>
<keyword evidence="2" id="KW-1185">Reference proteome</keyword>
<dbReference type="NCBIfam" id="TIGR00481">
    <property type="entry name" value="YbhB/YbcL family Raf kinase inhibitor-like protein"/>
    <property type="match status" value="1"/>
</dbReference>
<dbReference type="InterPro" id="IPR008914">
    <property type="entry name" value="PEBP"/>
</dbReference>
<name>A0ABW9ZSK5_9BACT</name>
<dbReference type="InterPro" id="IPR036610">
    <property type="entry name" value="PEBP-like_sf"/>
</dbReference>
<comment type="caution">
    <text evidence="1">The sequence shown here is derived from an EMBL/GenBank/DDBJ whole genome shotgun (WGS) entry which is preliminary data.</text>
</comment>